<dbReference type="Proteomes" id="UP000220836">
    <property type="component" value="Unassembled WGS sequence"/>
</dbReference>
<proteinExistence type="predicted"/>
<dbReference type="AlphaFoldDB" id="A0A238KI22"/>
<reference evidence="1 2" key="1">
    <citation type="submission" date="2017-05" db="EMBL/GenBank/DDBJ databases">
        <authorList>
            <person name="Song R."/>
            <person name="Chenine A.L."/>
            <person name="Ruprecht R.M."/>
        </authorList>
    </citation>
    <scope>NUCLEOTIDE SEQUENCE [LARGE SCALE GENOMIC DNA]</scope>
    <source>
        <strain evidence="1 2">CECT 8663</strain>
    </source>
</reference>
<organism evidence="1 2">
    <name type="scientific">Pelagimonas varians</name>
    <dbReference type="NCBI Taxonomy" id="696760"/>
    <lineage>
        <taxon>Bacteria</taxon>
        <taxon>Pseudomonadati</taxon>
        <taxon>Pseudomonadota</taxon>
        <taxon>Alphaproteobacteria</taxon>
        <taxon>Rhodobacterales</taxon>
        <taxon>Roseobacteraceae</taxon>
        <taxon>Pelagimonas</taxon>
    </lineage>
</organism>
<sequence>MSNKLKVVGAKALDRNPSLRRLTSVPVEEPPHTIPDPSWDTCGLDLVEVLQEPGFGDCLNFPEPHEHGATLMNLVSRQG</sequence>
<accession>A0A238KI22</accession>
<keyword evidence="2" id="KW-1185">Reference proteome</keyword>
<evidence type="ECO:0000313" key="2">
    <source>
        <dbReference type="Proteomes" id="UP000220836"/>
    </source>
</evidence>
<gene>
    <name evidence="1" type="ORF">PEV8663_02331</name>
</gene>
<protein>
    <submittedName>
        <fullName evidence="1">Uncharacterized protein</fullName>
    </submittedName>
</protein>
<evidence type="ECO:0000313" key="1">
    <source>
        <dbReference type="EMBL" id="SMX41692.1"/>
    </source>
</evidence>
<name>A0A238KI22_9RHOB</name>
<dbReference type="RefSeq" id="WP_141468073.1">
    <property type="nucleotide sequence ID" value="NZ_FXYH01000007.1"/>
</dbReference>
<dbReference type="EMBL" id="FXYH01000007">
    <property type="protein sequence ID" value="SMX41692.1"/>
    <property type="molecule type" value="Genomic_DNA"/>
</dbReference>